<evidence type="ECO:0000313" key="3">
    <source>
        <dbReference type="EMBL" id="KAE9298025.1"/>
    </source>
</evidence>
<evidence type="ECO:0000256" key="1">
    <source>
        <dbReference type="SAM" id="MobiDB-lite"/>
    </source>
</evidence>
<sequence length="549" mass="61318">MAEAEFLKMLDLLSRSHPLSDVVCVQGFESTAGPGRYTANVFACASPNVFESAFVAAYATSFAEVHEDLTGLAVDKLNVMGLELVSRQNARARFMLREKNGEVVVVEENAVNFATSGHLYVVLITTDVVLFIAHVRTMFDTSRMFGWSALVGFKNLGDSMCSDSRWLLLYRSLYRSTAIVFLSTISAVISWFAGFPFALMWCNNSEGKAYALLSAIRLWMIVLCLLNVLWGIFAKVRESWAYTVVKCTFVTLLEVIVATALVVILQTRRLFDIAELRRQLEGQQHIDGEAFPGRFAISNAYNEDVDGFATTSPQMLHALISPFVIVVAESLALVVLELVGKSVYYRHLLLLQEREAVNTVAVIDFDTIDQHLDDPAPDQPSSSAPLLTRRRAKLYHRMPLEELLRTPARANSLVRCCFDIDVVEDDGLLYMRPHVYYDFGVVVSDAGFLRTRRGFSNVIHRRLDVERFFAPTDGSASVSPSPLKRQRVDEASRAKFALNSVPSPVDAIVTAQGSPSPPRTRSEFRTIPASRSMRRRKSMENLLESSSPK</sequence>
<gene>
    <name evidence="3" type="ORF">PF008_g23598</name>
</gene>
<evidence type="ECO:0000313" key="4">
    <source>
        <dbReference type="Proteomes" id="UP000486351"/>
    </source>
</evidence>
<comment type="caution">
    <text evidence="3">The sequence shown here is derived from an EMBL/GenBank/DDBJ whole genome shotgun (WGS) entry which is preliminary data.</text>
</comment>
<organism evidence="3 4">
    <name type="scientific">Phytophthora fragariae</name>
    <dbReference type="NCBI Taxonomy" id="53985"/>
    <lineage>
        <taxon>Eukaryota</taxon>
        <taxon>Sar</taxon>
        <taxon>Stramenopiles</taxon>
        <taxon>Oomycota</taxon>
        <taxon>Peronosporomycetes</taxon>
        <taxon>Peronosporales</taxon>
        <taxon>Peronosporaceae</taxon>
        <taxon>Phytophthora</taxon>
    </lineage>
</organism>
<feature type="transmembrane region" description="Helical" evidence="2">
    <location>
        <begin position="240"/>
        <end position="265"/>
    </location>
</feature>
<keyword evidence="2" id="KW-0472">Membrane</keyword>
<protein>
    <recommendedName>
        <fullName evidence="5">Transmembrane protein</fullName>
    </recommendedName>
</protein>
<dbReference type="AlphaFoldDB" id="A0A6G0QQ96"/>
<feature type="region of interest" description="Disordered" evidence="1">
    <location>
        <begin position="507"/>
        <end position="549"/>
    </location>
</feature>
<feature type="transmembrane region" description="Helical" evidence="2">
    <location>
        <begin position="117"/>
        <end position="135"/>
    </location>
</feature>
<proteinExistence type="predicted"/>
<feature type="transmembrane region" description="Helical" evidence="2">
    <location>
        <begin position="178"/>
        <end position="198"/>
    </location>
</feature>
<dbReference type="EMBL" id="QXFY01002403">
    <property type="protein sequence ID" value="KAE9298025.1"/>
    <property type="molecule type" value="Genomic_DNA"/>
</dbReference>
<keyword evidence="2" id="KW-0812">Transmembrane</keyword>
<accession>A0A6G0QQ96</accession>
<evidence type="ECO:0008006" key="5">
    <source>
        <dbReference type="Google" id="ProtNLM"/>
    </source>
</evidence>
<evidence type="ECO:0000256" key="2">
    <source>
        <dbReference type="SAM" id="Phobius"/>
    </source>
</evidence>
<reference evidence="3 4" key="1">
    <citation type="submission" date="2018-09" db="EMBL/GenBank/DDBJ databases">
        <title>Genomic investigation of the strawberry pathogen Phytophthora fragariae indicates pathogenicity is determined by transcriptional variation in three key races.</title>
        <authorList>
            <person name="Adams T.M."/>
            <person name="Armitage A.D."/>
            <person name="Sobczyk M.K."/>
            <person name="Bates H.J."/>
            <person name="Dunwell J.M."/>
            <person name="Nellist C.F."/>
            <person name="Harrison R.J."/>
        </authorList>
    </citation>
    <scope>NUCLEOTIDE SEQUENCE [LARGE SCALE GENOMIC DNA]</scope>
    <source>
        <strain evidence="3 4">NOV-77</strain>
    </source>
</reference>
<feature type="transmembrane region" description="Helical" evidence="2">
    <location>
        <begin position="210"/>
        <end position="233"/>
    </location>
</feature>
<dbReference type="Proteomes" id="UP000486351">
    <property type="component" value="Unassembled WGS sequence"/>
</dbReference>
<feature type="transmembrane region" description="Helical" evidence="2">
    <location>
        <begin position="315"/>
        <end position="339"/>
    </location>
</feature>
<name>A0A6G0QQ96_9STRA</name>
<keyword evidence="2" id="KW-1133">Transmembrane helix</keyword>